<evidence type="ECO:0000313" key="2">
    <source>
        <dbReference type="Proteomes" id="UP000294927"/>
    </source>
</evidence>
<dbReference type="OrthoDB" id="3830861at2"/>
<proteinExistence type="predicted"/>
<protein>
    <submittedName>
        <fullName evidence="1">Uncharacterized protein</fullName>
    </submittedName>
</protein>
<evidence type="ECO:0000313" key="1">
    <source>
        <dbReference type="EMBL" id="TDV52469.1"/>
    </source>
</evidence>
<sequence length="271" mass="29928">MLSSECSLAWWTVTGPDGVRPTRRCLDDLDVAVPDLGHRLDEIDNPIIAAAQAVPEQRDAGGAQRVLSLSDRIWFKVKTSDQRAIATQITRNDLLEKHSWCIGGWWVAAAGHRQADSPQRDFYESIRRECTGRTVSTARLLPTTWDRNRLDAELAVAWRTAMKRMIIRLICTSLGTGRVAVAQFRTHRVKALVRADSGHEAYLAIIAEGVPDSQIFAQLLDCVPGVASDDWQPEPSPIAEMEPLPGEIGWSTLFPSEVASKILALGNEGTH</sequence>
<dbReference type="EMBL" id="SOCP01000005">
    <property type="protein sequence ID" value="TDV52469.1"/>
    <property type="molecule type" value="Genomic_DNA"/>
</dbReference>
<dbReference type="AlphaFoldDB" id="A0A4R7VSV7"/>
<reference evidence="1 2" key="1">
    <citation type="submission" date="2019-03" db="EMBL/GenBank/DDBJ databases">
        <title>Genomic Encyclopedia of Archaeal and Bacterial Type Strains, Phase II (KMG-II): from individual species to whole genera.</title>
        <authorList>
            <person name="Goeker M."/>
        </authorList>
    </citation>
    <scope>NUCLEOTIDE SEQUENCE [LARGE SCALE GENOMIC DNA]</scope>
    <source>
        <strain evidence="1 2">DSM 45499</strain>
    </source>
</reference>
<name>A0A4R7VSV7_9PSEU</name>
<organism evidence="1 2">
    <name type="scientific">Actinophytocola oryzae</name>
    <dbReference type="NCBI Taxonomy" id="502181"/>
    <lineage>
        <taxon>Bacteria</taxon>
        <taxon>Bacillati</taxon>
        <taxon>Actinomycetota</taxon>
        <taxon>Actinomycetes</taxon>
        <taxon>Pseudonocardiales</taxon>
        <taxon>Pseudonocardiaceae</taxon>
    </lineage>
</organism>
<gene>
    <name evidence="1" type="ORF">CLV71_105601</name>
</gene>
<accession>A0A4R7VSV7</accession>
<dbReference type="Proteomes" id="UP000294927">
    <property type="component" value="Unassembled WGS sequence"/>
</dbReference>
<comment type="caution">
    <text evidence="1">The sequence shown here is derived from an EMBL/GenBank/DDBJ whole genome shotgun (WGS) entry which is preliminary data.</text>
</comment>
<keyword evidence="2" id="KW-1185">Reference proteome</keyword>